<dbReference type="PANTHER" id="PTHR21485">
    <property type="entry name" value="HAD SUPERFAMILY MEMBERS CMAS AND KDSC"/>
    <property type="match status" value="1"/>
</dbReference>
<dbReference type="SUPFAM" id="SSF53448">
    <property type="entry name" value="Nucleotide-diphospho-sugar transferases"/>
    <property type="match status" value="1"/>
</dbReference>
<name>A0ABW2UPI8_9RHOB</name>
<dbReference type="PANTHER" id="PTHR21485:SF6">
    <property type="entry name" value="N-ACYLNEURAMINATE CYTIDYLYLTRANSFERASE-RELATED"/>
    <property type="match status" value="1"/>
</dbReference>
<evidence type="ECO:0000313" key="2">
    <source>
        <dbReference type="Proteomes" id="UP001596516"/>
    </source>
</evidence>
<accession>A0ABW2UPI8</accession>
<dbReference type="EMBL" id="JBHTFQ010000029">
    <property type="protein sequence ID" value="MFC7706489.1"/>
    <property type="molecule type" value="Genomic_DNA"/>
</dbReference>
<dbReference type="InterPro" id="IPR029044">
    <property type="entry name" value="Nucleotide-diphossugar_trans"/>
</dbReference>
<dbReference type="InterPro" id="IPR003329">
    <property type="entry name" value="Cytidylyl_trans"/>
</dbReference>
<organism evidence="1 2">
    <name type="scientific">Plastorhodobacter daqingensis</name>
    <dbReference type="NCBI Taxonomy" id="1387281"/>
    <lineage>
        <taxon>Bacteria</taxon>
        <taxon>Pseudomonadati</taxon>
        <taxon>Pseudomonadota</taxon>
        <taxon>Alphaproteobacteria</taxon>
        <taxon>Rhodobacterales</taxon>
        <taxon>Paracoccaceae</taxon>
        <taxon>Plastorhodobacter</taxon>
    </lineage>
</organism>
<dbReference type="Pfam" id="PF02348">
    <property type="entry name" value="CTP_transf_3"/>
    <property type="match status" value="1"/>
</dbReference>
<proteinExistence type="predicted"/>
<keyword evidence="1" id="KW-0808">Transferase</keyword>
<reference evidence="2" key="1">
    <citation type="journal article" date="2019" name="Int. J. Syst. Evol. Microbiol.">
        <title>The Global Catalogue of Microorganisms (GCM) 10K type strain sequencing project: providing services to taxonomists for standard genome sequencing and annotation.</title>
        <authorList>
            <consortium name="The Broad Institute Genomics Platform"/>
            <consortium name="The Broad Institute Genome Sequencing Center for Infectious Disease"/>
            <person name="Wu L."/>
            <person name="Ma J."/>
        </authorList>
    </citation>
    <scope>NUCLEOTIDE SEQUENCE [LARGE SCALE GENOMIC DNA]</scope>
    <source>
        <strain evidence="2">CGMCC 1.12750</strain>
    </source>
</reference>
<protein>
    <submittedName>
        <fullName evidence="1">Cytidylyltransferase domain-containing protein</fullName>
    </submittedName>
</protein>
<dbReference type="InterPro" id="IPR050793">
    <property type="entry name" value="CMP-NeuNAc_synthase"/>
</dbReference>
<dbReference type="Gene3D" id="3.90.550.10">
    <property type="entry name" value="Spore Coat Polysaccharide Biosynthesis Protein SpsA, Chain A"/>
    <property type="match status" value="1"/>
</dbReference>
<sequence length="234" mass="26507">MAKVSVFFPLRAGSTRILRKNTRPFRPDGRSLFQHKLEQLMQVAELVDEIVVSTNDQEVFDQMPADLKGGKLKIVRRPDALGSSTTKVRDLIDYVPGIVSGDYIFWVHATSPFIDDSDYRSALELLQSEVISGPKDSVMSVNKIQQFIWDDSVKKIINTDRSVNPWPNTQDLAPLYEINHAFYINSRKNYVEIGDRIGRDPVLFCCEGLKKIDVDWPEDFALAQAMISGENVNA</sequence>
<dbReference type="GO" id="GO:0016779">
    <property type="term" value="F:nucleotidyltransferase activity"/>
    <property type="evidence" value="ECO:0007669"/>
    <property type="project" value="UniProtKB-KW"/>
</dbReference>
<gene>
    <name evidence="1" type="ORF">ACFQXB_20215</name>
</gene>
<evidence type="ECO:0000313" key="1">
    <source>
        <dbReference type="EMBL" id="MFC7706489.1"/>
    </source>
</evidence>
<dbReference type="Proteomes" id="UP001596516">
    <property type="component" value="Unassembled WGS sequence"/>
</dbReference>
<keyword evidence="1" id="KW-0548">Nucleotidyltransferase</keyword>
<comment type="caution">
    <text evidence="1">The sequence shown here is derived from an EMBL/GenBank/DDBJ whole genome shotgun (WGS) entry which is preliminary data.</text>
</comment>
<dbReference type="RefSeq" id="WP_377406999.1">
    <property type="nucleotide sequence ID" value="NZ_JBHTFQ010000029.1"/>
</dbReference>
<keyword evidence="2" id="KW-1185">Reference proteome</keyword>